<dbReference type="PRINTS" id="PR01438">
    <property type="entry name" value="UNVRSLSTRESS"/>
</dbReference>
<evidence type="ECO:0000259" key="2">
    <source>
        <dbReference type="Pfam" id="PF00582"/>
    </source>
</evidence>
<dbReference type="InterPro" id="IPR006016">
    <property type="entry name" value="UspA"/>
</dbReference>
<proteinExistence type="inferred from homology"/>
<comment type="similarity">
    <text evidence="1">Belongs to the universal stress protein A family.</text>
</comment>
<accession>A0A514LJW4</accession>
<dbReference type="AlphaFoldDB" id="A0A514LJW4"/>
<dbReference type="EMBL" id="CP035485">
    <property type="protein sequence ID" value="QDI92139.1"/>
    <property type="molecule type" value="Genomic_DNA"/>
</dbReference>
<dbReference type="PANTHER" id="PTHR46268">
    <property type="entry name" value="STRESS RESPONSE PROTEIN NHAX"/>
    <property type="match status" value="1"/>
</dbReference>
<dbReference type="Proteomes" id="UP000319756">
    <property type="component" value="Chromosome"/>
</dbReference>
<evidence type="ECO:0000256" key="1">
    <source>
        <dbReference type="ARBA" id="ARBA00008791"/>
    </source>
</evidence>
<dbReference type="KEGG" id="sale:EPH95_13865"/>
<evidence type="ECO:0000313" key="3">
    <source>
        <dbReference type="EMBL" id="QDI92139.1"/>
    </source>
</evidence>
<keyword evidence="4" id="KW-1185">Reference proteome</keyword>
<protein>
    <submittedName>
        <fullName evidence="3">Universal stress protein</fullName>
    </submittedName>
</protein>
<dbReference type="Gene3D" id="3.40.50.620">
    <property type="entry name" value="HUPs"/>
    <property type="match status" value="2"/>
</dbReference>
<reference evidence="4" key="1">
    <citation type="submission" date="2019-01" db="EMBL/GenBank/DDBJ databases">
        <title>Genomic analysis of Salicibibacter sp. NKC3-5.</title>
        <authorList>
            <person name="Oh Y.J."/>
        </authorList>
    </citation>
    <scope>NUCLEOTIDE SEQUENCE [LARGE SCALE GENOMIC DNA]</scope>
    <source>
        <strain evidence="4">NKC3-5</strain>
    </source>
</reference>
<dbReference type="InterPro" id="IPR014729">
    <property type="entry name" value="Rossmann-like_a/b/a_fold"/>
</dbReference>
<organism evidence="3 4">
    <name type="scientific">Salicibibacter halophilus</name>
    <dbReference type="NCBI Taxonomy" id="2502791"/>
    <lineage>
        <taxon>Bacteria</taxon>
        <taxon>Bacillati</taxon>
        <taxon>Bacillota</taxon>
        <taxon>Bacilli</taxon>
        <taxon>Bacillales</taxon>
        <taxon>Bacillaceae</taxon>
        <taxon>Salicibibacter</taxon>
    </lineage>
</organism>
<evidence type="ECO:0000313" key="4">
    <source>
        <dbReference type="Proteomes" id="UP000319756"/>
    </source>
</evidence>
<dbReference type="InterPro" id="IPR006015">
    <property type="entry name" value="Universal_stress_UspA"/>
</dbReference>
<dbReference type="PANTHER" id="PTHR46268:SF6">
    <property type="entry name" value="UNIVERSAL STRESS PROTEIN UP12"/>
    <property type="match status" value="1"/>
</dbReference>
<gene>
    <name evidence="3" type="ORF">EPH95_13865</name>
</gene>
<dbReference type="CDD" id="cd00293">
    <property type="entry name" value="USP-like"/>
    <property type="match status" value="2"/>
</dbReference>
<feature type="domain" description="UspA" evidence="2">
    <location>
        <begin position="1"/>
        <end position="142"/>
    </location>
</feature>
<dbReference type="RefSeq" id="WP_142090655.1">
    <property type="nucleotide sequence ID" value="NZ_CP035485.1"/>
</dbReference>
<feature type="domain" description="UspA" evidence="2">
    <location>
        <begin position="150"/>
        <end position="288"/>
    </location>
</feature>
<name>A0A514LJW4_9BACI</name>
<dbReference type="OrthoDB" id="9789668at2"/>
<dbReference type="Pfam" id="PF00582">
    <property type="entry name" value="Usp"/>
    <property type="match status" value="2"/>
</dbReference>
<sequence length="295" mass="32713">MYKNILVAVDGSEPSDQALTKAIDLANHHNASLVINHVIDARSFPVMAGSHQQELWNQYNKTAEDLLEKSKRKAEASGLKQIQTVLRNGNPRFEIPEKITKEYNIDLLIVGESGRNAAERMIIGSITEACMRRSPCDVLTVKNETSATLYRNILVAVDGSEQSEQALAKAIKLAEVHEATLTIAHVSEWGTFAKDIAFYQQSYAAEVQKDAENMLKKYKEQAEAQGFKDAQTILRAGNPRLEIPRVLTVENNIDLLITAETGQHAVSRFFTGSVAESSVRRSPCDVITMKKEQAT</sequence>
<dbReference type="SUPFAM" id="SSF52402">
    <property type="entry name" value="Adenine nucleotide alpha hydrolases-like"/>
    <property type="match status" value="2"/>
</dbReference>